<evidence type="ECO:0000256" key="6">
    <source>
        <dbReference type="ARBA" id="ARBA00048671"/>
    </source>
</evidence>
<dbReference type="GO" id="GO:0030170">
    <property type="term" value="F:pyridoxal phosphate binding"/>
    <property type="evidence" value="ECO:0007669"/>
    <property type="project" value="InterPro"/>
</dbReference>
<dbReference type="RefSeq" id="WP_084931253.1">
    <property type="nucleotide sequence ID" value="NZ_MLFR01000001.1"/>
</dbReference>
<dbReference type="GO" id="GO:0034386">
    <property type="term" value="F:4-aminobutyrate:2-oxoglutarate transaminase activity"/>
    <property type="evidence" value="ECO:0007669"/>
    <property type="project" value="UniProtKB-EC"/>
</dbReference>
<evidence type="ECO:0000256" key="2">
    <source>
        <dbReference type="ARBA" id="ARBA00008954"/>
    </source>
</evidence>
<dbReference type="SUPFAM" id="SSF53383">
    <property type="entry name" value="PLP-dependent transferases"/>
    <property type="match status" value="1"/>
</dbReference>
<reference evidence="8 9" key="1">
    <citation type="journal article" date="2017" name="Antonie Van Leeuwenhoek">
        <title>Phylogenomic resolution of the bacterial genus Pantoea and its relationship with Erwinia and Tatumella.</title>
        <authorList>
            <person name="Palmer M."/>
            <person name="Steenkamp E.T."/>
            <person name="Coetzee M.P."/>
            <person name="Chan W.Y."/>
            <person name="van Zyl E."/>
            <person name="De Maayer P."/>
            <person name="Coutinho T.A."/>
            <person name="Blom J."/>
            <person name="Smits T.H."/>
            <person name="Duffy B."/>
            <person name="Venter S.N."/>
        </authorList>
    </citation>
    <scope>NUCLEOTIDE SEQUENCE [LARGE SCALE GENOMIC DNA]</scope>
    <source>
        <strain evidence="8 9">LMG 26275</strain>
    </source>
</reference>
<evidence type="ECO:0000256" key="4">
    <source>
        <dbReference type="ARBA" id="ARBA00022679"/>
    </source>
</evidence>
<dbReference type="InterPro" id="IPR004632">
    <property type="entry name" value="4NH2But_aminotransferase_bac"/>
</dbReference>
<comment type="similarity">
    <text evidence="2 7">Belongs to the class-III pyridoxal-phosphate-dependent aminotransferase family.</text>
</comment>
<protein>
    <submittedName>
        <fullName evidence="8">4-aminobutyrate transaminase</fullName>
    </submittedName>
</protein>
<dbReference type="InterPro" id="IPR015421">
    <property type="entry name" value="PyrdxlP-dep_Trfase_major"/>
</dbReference>
<dbReference type="GO" id="GO:0042802">
    <property type="term" value="F:identical protein binding"/>
    <property type="evidence" value="ECO:0007669"/>
    <property type="project" value="TreeGrafter"/>
</dbReference>
<proteinExistence type="inferred from homology"/>
<dbReference type="InterPro" id="IPR015424">
    <property type="entry name" value="PyrdxlP-dep_Trfase"/>
</dbReference>
<dbReference type="InterPro" id="IPR049704">
    <property type="entry name" value="Aminotrans_3_PPA_site"/>
</dbReference>
<accession>A0A1X1D4P6</accession>
<evidence type="ECO:0000313" key="8">
    <source>
        <dbReference type="EMBL" id="ORM71659.1"/>
    </source>
</evidence>
<keyword evidence="5 7" id="KW-0663">Pyridoxal phosphate</keyword>
<evidence type="ECO:0000313" key="9">
    <source>
        <dbReference type="Proteomes" id="UP000193558"/>
    </source>
</evidence>
<dbReference type="PROSITE" id="PS00600">
    <property type="entry name" value="AA_TRANSFER_CLASS_3"/>
    <property type="match status" value="1"/>
</dbReference>
<dbReference type="NCBIfam" id="TIGR00700">
    <property type="entry name" value="GABAtrnsam"/>
    <property type="match status" value="1"/>
</dbReference>
<dbReference type="InterPro" id="IPR005814">
    <property type="entry name" value="Aminotrans_3"/>
</dbReference>
<evidence type="ECO:0000256" key="5">
    <source>
        <dbReference type="ARBA" id="ARBA00022898"/>
    </source>
</evidence>
<evidence type="ECO:0000256" key="3">
    <source>
        <dbReference type="ARBA" id="ARBA00022576"/>
    </source>
</evidence>
<dbReference type="Pfam" id="PF00202">
    <property type="entry name" value="Aminotran_3"/>
    <property type="match status" value="1"/>
</dbReference>
<keyword evidence="4" id="KW-0808">Transferase</keyword>
<name>A0A1X1D4P6_9GAMM</name>
<dbReference type="GO" id="GO:0009448">
    <property type="term" value="P:gamma-aminobutyric acid metabolic process"/>
    <property type="evidence" value="ECO:0007669"/>
    <property type="project" value="InterPro"/>
</dbReference>
<evidence type="ECO:0000256" key="7">
    <source>
        <dbReference type="RuleBase" id="RU003560"/>
    </source>
</evidence>
<sequence length="420" mass="45157">MEGKNSQLQQRKDDALPRGTGNLCQWYVEQAENATLRDVEGNSWIDFAGGIAVLNTGHRHPRIVKAIAEQLEKFTHTAFQVTPYESYVALAERINGVVPIAGKVKTAFFSTGAEAVENAVKVARAATRRHGIITFGNAFHGRTFMTMAMTGKVAPYKRDFGPMPASVWHARYPNSVTSISVEDALASLHDIFTQDIAPQDVAAIVLEPVQGEGGFHVAPPAFMERLRQLADEHGILLIADEVQTGFGRTGKLFAMDHYAVKPDLITMAKSLAGGMPLSAVSGRAEIMDAPGPGGLGGTYAGNPLAIAAAHAVLDIIAEEQLCERSAQLGEQLQTFLQQARTHCSAITDIRGLGSMVAVEFAQAQTAQTIQQDAMARGLLLLTCGPQGNVIRFLYPLTIPDAQFSQALDILSDVLSQHLDS</sequence>
<dbReference type="EMBL" id="MLFR01000001">
    <property type="protein sequence ID" value="ORM71659.1"/>
    <property type="molecule type" value="Genomic_DNA"/>
</dbReference>
<comment type="catalytic activity">
    <reaction evidence="6">
        <text>4-aminobutanoate + 2-oxoglutarate = succinate semialdehyde + L-glutamate</text>
        <dbReference type="Rhea" id="RHEA:23352"/>
        <dbReference type="ChEBI" id="CHEBI:16810"/>
        <dbReference type="ChEBI" id="CHEBI:29985"/>
        <dbReference type="ChEBI" id="CHEBI:57706"/>
        <dbReference type="ChEBI" id="CHEBI:59888"/>
        <dbReference type="EC" id="2.6.1.19"/>
    </reaction>
    <physiologicalReaction direction="left-to-right" evidence="6">
        <dbReference type="Rhea" id="RHEA:23353"/>
    </physiologicalReaction>
</comment>
<dbReference type="PANTHER" id="PTHR11986:SF58">
    <property type="entry name" value="LEUCINE_METHIONINE RACEMASE"/>
    <property type="match status" value="1"/>
</dbReference>
<evidence type="ECO:0000256" key="1">
    <source>
        <dbReference type="ARBA" id="ARBA00001933"/>
    </source>
</evidence>
<organism evidence="8 9">
    <name type="scientific">Pantoea rwandensis</name>
    <dbReference type="NCBI Taxonomy" id="1076550"/>
    <lineage>
        <taxon>Bacteria</taxon>
        <taxon>Pseudomonadati</taxon>
        <taxon>Pseudomonadota</taxon>
        <taxon>Gammaproteobacteria</taxon>
        <taxon>Enterobacterales</taxon>
        <taxon>Erwiniaceae</taxon>
        <taxon>Pantoea</taxon>
    </lineage>
</organism>
<dbReference type="FunFam" id="3.40.640.10:FF:000013">
    <property type="entry name" value="4-aminobutyrate aminotransferase"/>
    <property type="match status" value="1"/>
</dbReference>
<dbReference type="InterPro" id="IPR015422">
    <property type="entry name" value="PyrdxlP-dep_Trfase_small"/>
</dbReference>
<dbReference type="OrthoDB" id="9801052at2"/>
<dbReference type="PIRSF" id="PIRSF000521">
    <property type="entry name" value="Transaminase_4ab_Lys_Orn"/>
    <property type="match status" value="1"/>
</dbReference>
<dbReference type="Proteomes" id="UP000193558">
    <property type="component" value="Unassembled WGS sequence"/>
</dbReference>
<dbReference type="InterPro" id="IPR050103">
    <property type="entry name" value="Class-III_PLP-dep_AT"/>
</dbReference>
<comment type="cofactor">
    <cofactor evidence="1">
        <name>pyridoxal 5'-phosphate</name>
        <dbReference type="ChEBI" id="CHEBI:597326"/>
    </cofactor>
</comment>
<dbReference type="Gene3D" id="3.90.1150.10">
    <property type="entry name" value="Aspartate Aminotransferase, domain 1"/>
    <property type="match status" value="1"/>
</dbReference>
<dbReference type="Gene3D" id="3.40.640.10">
    <property type="entry name" value="Type I PLP-dependent aspartate aminotransferase-like (Major domain)"/>
    <property type="match status" value="1"/>
</dbReference>
<gene>
    <name evidence="8" type="ORF">HA51_00860</name>
</gene>
<comment type="caution">
    <text evidence="8">The sequence shown here is derived from an EMBL/GenBank/DDBJ whole genome shotgun (WGS) entry which is preliminary data.</text>
</comment>
<dbReference type="CDD" id="cd00610">
    <property type="entry name" value="OAT_like"/>
    <property type="match status" value="1"/>
</dbReference>
<keyword evidence="3" id="KW-0032">Aminotransferase</keyword>
<dbReference type="PANTHER" id="PTHR11986">
    <property type="entry name" value="AMINOTRANSFERASE CLASS III"/>
    <property type="match status" value="1"/>
</dbReference>
<dbReference type="AlphaFoldDB" id="A0A1X1D4P6"/>